<evidence type="ECO:0000259" key="8">
    <source>
        <dbReference type="PROSITE" id="PS00623"/>
    </source>
</evidence>
<evidence type="ECO:0000313" key="10">
    <source>
        <dbReference type="EMBL" id="KAJ5107104.1"/>
    </source>
</evidence>
<dbReference type="Gene3D" id="3.30.560.10">
    <property type="entry name" value="Glucose Oxidase, domain 3"/>
    <property type="match status" value="1"/>
</dbReference>
<evidence type="ECO:0000313" key="11">
    <source>
        <dbReference type="Proteomes" id="UP001149165"/>
    </source>
</evidence>
<comment type="similarity">
    <text evidence="3 7">Belongs to the GMC oxidoreductase family.</text>
</comment>
<evidence type="ECO:0000256" key="5">
    <source>
        <dbReference type="ARBA" id="ARBA00022512"/>
    </source>
</evidence>
<feature type="binding site" evidence="6">
    <location>
        <position position="241"/>
    </location>
    <ligand>
        <name>FAD</name>
        <dbReference type="ChEBI" id="CHEBI:57692"/>
    </ligand>
</feature>
<reference evidence="10" key="1">
    <citation type="submission" date="2022-11" db="EMBL/GenBank/DDBJ databases">
        <authorList>
            <person name="Petersen C."/>
        </authorList>
    </citation>
    <scope>NUCLEOTIDE SEQUENCE</scope>
    <source>
        <strain evidence="10">IBT 30069</strain>
    </source>
</reference>
<evidence type="ECO:0000256" key="4">
    <source>
        <dbReference type="ARBA" id="ARBA00022490"/>
    </source>
</evidence>
<dbReference type="PIRSF" id="PIRSF000137">
    <property type="entry name" value="Alcohol_oxidase"/>
    <property type="match status" value="1"/>
</dbReference>
<dbReference type="PANTHER" id="PTHR11552:SF210">
    <property type="entry name" value="GLUCOSE-METHANOL-CHOLINE OXIDOREDUCTASE N-TERMINAL DOMAIN-CONTAINING PROTEIN-RELATED"/>
    <property type="match status" value="1"/>
</dbReference>
<protein>
    <submittedName>
        <fullName evidence="10">Glucose-methanol-choline oxidoreductase</fullName>
    </submittedName>
</protein>
<dbReference type="EMBL" id="JAPQKH010000003">
    <property type="protein sequence ID" value="KAJ5107104.1"/>
    <property type="molecule type" value="Genomic_DNA"/>
</dbReference>
<proteinExistence type="inferred from homology"/>
<dbReference type="Proteomes" id="UP001149165">
    <property type="component" value="Unassembled WGS sequence"/>
</dbReference>
<dbReference type="InterPro" id="IPR012132">
    <property type="entry name" value="GMC_OxRdtase"/>
</dbReference>
<comment type="caution">
    <text evidence="10">The sequence shown here is derived from an EMBL/GenBank/DDBJ whole genome shotgun (WGS) entry which is preliminary data.</text>
</comment>
<organism evidence="10 11">
    <name type="scientific">Penicillium angulare</name>
    <dbReference type="NCBI Taxonomy" id="116970"/>
    <lineage>
        <taxon>Eukaryota</taxon>
        <taxon>Fungi</taxon>
        <taxon>Dikarya</taxon>
        <taxon>Ascomycota</taxon>
        <taxon>Pezizomycotina</taxon>
        <taxon>Eurotiomycetes</taxon>
        <taxon>Eurotiomycetidae</taxon>
        <taxon>Eurotiales</taxon>
        <taxon>Aspergillaceae</taxon>
        <taxon>Penicillium</taxon>
    </lineage>
</organism>
<comment type="cofactor">
    <cofactor evidence="6">
        <name>FAD</name>
        <dbReference type="ChEBI" id="CHEBI:57692"/>
    </cofactor>
</comment>
<keyword evidence="6 7" id="KW-0274">FAD</keyword>
<keyword evidence="5" id="KW-0134">Cell wall</keyword>
<dbReference type="Pfam" id="PF00732">
    <property type="entry name" value="GMC_oxred_N"/>
    <property type="match status" value="1"/>
</dbReference>
<dbReference type="SUPFAM" id="SSF54373">
    <property type="entry name" value="FAD-linked reductases, C-terminal domain"/>
    <property type="match status" value="1"/>
</dbReference>
<dbReference type="InterPro" id="IPR007867">
    <property type="entry name" value="GMC_OxRtase_C"/>
</dbReference>
<gene>
    <name evidence="10" type="ORF">N7456_003779</name>
</gene>
<evidence type="ECO:0000259" key="9">
    <source>
        <dbReference type="PROSITE" id="PS00624"/>
    </source>
</evidence>
<reference evidence="10" key="2">
    <citation type="journal article" date="2023" name="IMA Fungus">
        <title>Comparative genomic study of the Penicillium genus elucidates a diverse pangenome and 15 lateral gene transfer events.</title>
        <authorList>
            <person name="Petersen C."/>
            <person name="Sorensen T."/>
            <person name="Nielsen M.R."/>
            <person name="Sondergaard T.E."/>
            <person name="Sorensen J.L."/>
            <person name="Fitzpatrick D.A."/>
            <person name="Frisvad J.C."/>
            <person name="Nielsen K.L."/>
        </authorList>
    </citation>
    <scope>NUCLEOTIDE SEQUENCE</scope>
    <source>
        <strain evidence="10">IBT 30069</strain>
    </source>
</reference>
<keyword evidence="7" id="KW-0285">Flavoprotein</keyword>
<name>A0A9W9FVE2_9EURO</name>
<dbReference type="SUPFAM" id="SSF51905">
    <property type="entry name" value="FAD/NAD(P)-binding domain"/>
    <property type="match status" value="1"/>
</dbReference>
<feature type="domain" description="Glucose-methanol-choline oxidoreductase N-terminal" evidence="9">
    <location>
        <begin position="276"/>
        <end position="290"/>
    </location>
</feature>
<evidence type="ECO:0000256" key="1">
    <source>
        <dbReference type="ARBA" id="ARBA00004191"/>
    </source>
</evidence>
<keyword evidence="4" id="KW-0963">Cytoplasm</keyword>
<dbReference type="InterPro" id="IPR036188">
    <property type="entry name" value="FAD/NAD-bd_sf"/>
</dbReference>
<accession>A0A9W9FVE2</accession>
<evidence type="ECO:0000256" key="2">
    <source>
        <dbReference type="ARBA" id="ARBA00004496"/>
    </source>
</evidence>
<sequence length="599" mass="65603">MTFPNIPLQADYVIVGGGTAGLVLAYRLSEDPAKSVVVLEAGKDLTADPRVQIPAMWTGMMGSEGYWQLQTTPQCALNNRVIKPTQGKLLGGSSAINGQAFIAPSALVYDTWEKMGAEGWGWKDIQPYYKKSYTLQMPDPATCAHLGIGDWVDENIQGSSGPLKVSFPAVIDDPLAKAWVDTFEALGHKITADPFSGRSVGGYSNMATVDFETKARSHSATQCGLPAKQRPGVSILTEAFVEKIIFDRKTATGVKVIIDGHSYNVGAKEEVILSCGAFNTPKLLELSGVGRKEILDKYSIPVVVDNPNVGENLQDHLMSGISFEAVDGVVTGDRLMRQEPEAIQEAMSLYHEHKAGPFTIGGIQSSAFMPCLDENGNRDPKYVKELMDRCLSKPEYREQAIREIFEQCDSPTCSQFMFLCQANLHETGTSFVGKELLPGNFVSLGIIQGIPFSRGSVHIASRNPEDKQTIDPRYFSHPLDLEIMARNLLDVEKLHKAEPLSKYFKTNGRRNHPDAFLTDLDSAKKYLRDTASTTYHPCGTACMLPWEKGGVVDAKLRVYGTKNLRVCDSSILPLVMVGNIMTAVYAIAERGADIIKADH</sequence>
<keyword evidence="5" id="KW-0964">Secreted</keyword>
<evidence type="ECO:0000256" key="6">
    <source>
        <dbReference type="PIRSR" id="PIRSR000137-2"/>
    </source>
</evidence>
<keyword evidence="11" id="KW-1185">Reference proteome</keyword>
<dbReference type="Pfam" id="PF05199">
    <property type="entry name" value="GMC_oxred_C"/>
    <property type="match status" value="1"/>
</dbReference>
<dbReference type="GO" id="GO:0016614">
    <property type="term" value="F:oxidoreductase activity, acting on CH-OH group of donors"/>
    <property type="evidence" value="ECO:0007669"/>
    <property type="project" value="InterPro"/>
</dbReference>
<dbReference type="GO" id="GO:0050660">
    <property type="term" value="F:flavin adenine dinucleotide binding"/>
    <property type="evidence" value="ECO:0007669"/>
    <property type="project" value="InterPro"/>
</dbReference>
<dbReference type="Gene3D" id="3.50.50.60">
    <property type="entry name" value="FAD/NAD(P)-binding domain"/>
    <property type="match status" value="1"/>
</dbReference>
<feature type="domain" description="Glucose-methanol-choline oxidoreductase N-terminal" evidence="8">
    <location>
        <begin position="87"/>
        <end position="110"/>
    </location>
</feature>
<evidence type="ECO:0000256" key="3">
    <source>
        <dbReference type="ARBA" id="ARBA00010790"/>
    </source>
</evidence>
<dbReference type="PROSITE" id="PS00624">
    <property type="entry name" value="GMC_OXRED_2"/>
    <property type="match status" value="1"/>
</dbReference>
<dbReference type="PANTHER" id="PTHR11552">
    <property type="entry name" value="GLUCOSE-METHANOL-CHOLINE GMC OXIDOREDUCTASE"/>
    <property type="match status" value="1"/>
</dbReference>
<dbReference type="GO" id="GO:0005737">
    <property type="term" value="C:cytoplasm"/>
    <property type="evidence" value="ECO:0007669"/>
    <property type="project" value="UniProtKB-SubCell"/>
</dbReference>
<dbReference type="PROSITE" id="PS00623">
    <property type="entry name" value="GMC_OXRED_1"/>
    <property type="match status" value="1"/>
</dbReference>
<dbReference type="AlphaFoldDB" id="A0A9W9FVE2"/>
<evidence type="ECO:0000256" key="7">
    <source>
        <dbReference type="RuleBase" id="RU003968"/>
    </source>
</evidence>
<dbReference type="OrthoDB" id="269227at2759"/>
<comment type="subcellular location">
    <subcellularLocation>
        <location evidence="2">Cytoplasm</location>
    </subcellularLocation>
    <subcellularLocation>
        <location evidence="1">Secreted</location>
        <location evidence="1">Cell wall</location>
    </subcellularLocation>
</comment>
<dbReference type="InterPro" id="IPR000172">
    <property type="entry name" value="GMC_OxRdtase_N"/>
</dbReference>